<evidence type="ECO:0000313" key="4">
    <source>
        <dbReference type="Proteomes" id="UP000004994"/>
    </source>
</evidence>
<dbReference type="EnsemblPlants" id="Solyc01g014450.1.1">
    <property type="protein sequence ID" value="Solyc01g014450.1.1"/>
    <property type="gene ID" value="Solyc01g014450.1"/>
</dbReference>
<organism evidence="3">
    <name type="scientific">Solanum lycopersicum</name>
    <name type="common">Tomato</name>
    <name type="synonym">Lycopersicon esculentum</name>
    <dbReference type="NCBI Taxonomy" id="4081"/>
    <lineage>
        <taxon>Eukaryota</taxon>
        <taxon>Viridiplantae</taxon>
        <taxon>Streptophyta</taxon>
        <taxon>Embryophyta</taxon>
        <taxon>Tracheophyta</taxon>
        <taxon>Spermatophyta</taxon>
        <taxon>Magnoliopsida</taxon>
        <taxon>eudicotyledons</taxon>
        <taxon>Gunneridae</taxon>
        <taxon>Pentapetalae</taxon>
        <taxon>asterids</taxon>
        <taxon>lamiids</taxon>
        <taxon>Solanales</taxon>
        <taxon>Solanaceae</taxon>
        <taxon>Solanoideae</taxon>
        <taxon>Solaneae</taxon>
        <taxon>Solanum</taxon>
        <taxon>Solanum subgen. Lycopersicon</taxon>
    </lineage>
</organism>
<dbReference type="Pfam" id="PF00636">
    <property type="entry name" value="Ribonuclease_3"/>
    <property type="match status" value="1"/>
</dbReference>
<dbReference type="PANTHER" id="PTHR14950:SF70">
    <property type="entry name" value="ENDORIBONUCLEASE DICER HOMOLOG 2"/>
    <property type="match status" value="1"/>
</dbReference>
<dbReference type="SMR" id="K4AU82"/>
<reference evidence="3" key="1">
    <citation type="journal article" date="2012" name="Nature">
        <title>The tomato genome sequence provides insights into fleshy fruit evolution.</title>
        <authorList>
            <consortium name="Tomato Genome Consortium"/>
        </authorList>
    </citation>
    <scope>NUCLEOTIDE SEQUENCE [LARGE SCALE GENOMIC DNA]</scope>
    <source>
        <strain evidence="3">cv. Heinz 1706</strain>
    </source>
</reference>
<evidence type="ECO:0000313" key="3">
    <source>
        <dbReference type="EnsemblPlants" id="Solyc01g014450.1.1"/>
    </source>
</evidence>
<accession>K4AU82</accession>
<dbReference type="GO" id="GO:0003723">
    <property type="term" value="F:RNA binding"/>
    <property type="evidence" value="ECO:0000318"/>
    <property type="project" value="GO_Central"/>
</dbReference>
<proteinExistence type="predicted"/>
<evidence type="ECO:0000259" key="2">
    <source>
        <dbReference type="PROSITE" id="PS50142"/>
    </source>
</evidence>
<protein>
    <recommendedName>
        <fullName evidence="2">RNase III domain-containing protein</fullName>
    </recommendedName>
</protein>
<dbReference type="PANTHER" id="PTHR14950">
    <property type="entry name" value="DICER-RELATED"/>
    <property type="match status" value="1"/>
</dbReference>
<name>K4AU82_SOLLC</name>
<dbReference type="CDD" id="cd00593">
    <property type="entry name" value="RIBOc"/>
    <property type="match status" value="1"/>
</dbReference>
<dbReference type="InterPro" id="IPR036389">
    <property type="entry name" value="RNase_III_sf"/>
</dbReference>
<keyword evidence="4" id="KW-1185">Reference proteome</keyword>
<dbReference type="GO" id="GO:0005737">
    <property type="term" value="C:cytoplasm"/>
    <property type="evidence" value="ECO:0000318"/>
    <property type="project" value="GO_Central"/>
</dbReference>
<dbReference type="PaxDb" id="4081-Solyc01g014450.1.1"/>
<dbReference type="AlphaFoldDB" id="K4AU82"/>
<dbReference type="InParanoid" id="K4AU82"/>
<reference evidence="3" key="2">
    <citation type="submission" date="2015-06" db="UniProtKB">
        <authorList>
            <consortium name="EnsemblPlants"/>
        </authorList>
    </citation>
    <scope>IDENTIFICATION</scope>
    <source>
        <strain evidence="3">cv. Heinz 1706</strain>
    </source>
</reference>
<sequence length="170" mass="19725">MCCRVNKESRNKRVADVVEALIGAYLSLHRQSSSYIIYEIIGIDIKFIDAPLLSYFIVSAEKIVNQLEFLGDVVLDYVLTTHLYFKYSRLIPRLITNLRSILVNNECYAQSEVKGSMHEHIVHASLDLQRQICCTMQEFEKLDLVFLFTWESESTFPNMLGDVIEYFARV</sequence>
<dbReference type="Gramene" id="Solyc01g014450.1.1">
    <property type="protein sequence ID" value="Solyc01g014450.1.1"/>
    <property type="gene ID" value="Solyc01g014450.1"/>
</dbReference>
<dbReference type="InterPro" id="IPR000999">
    <property type="entry name" value="RNase_III_dom"/>
</dbReference>
<evidence type="ECO:0000256" key="1">
    <source>
        <dbReference type="ARBA" id="ARBA00022801"/>
    </source>
</evidence>
<dbReference type="GO" id="GO:0030422">
    <property type="term" value="P:siRNA processing"/>
    <property type="evidence" value="ECO:0000318"/>
    <property type="project" value="GO_Central"/>
</dbReference>
<dbReference type="Gene3D" id="1.10.1520.10">
    <property type="entry name" value="Ribonuclease III domain"/>
    <property type="match status" value="1"/>
</dbReference>
<dbReference type="HOGENOM" id="CLU_1573352_0_0_1"/>
<dbReference type="eggNOG" id="KOG0701">
    <property type="taxonomic scope" value="Eukaryota"/>
</dbReference>
<dbReference type="GO" id="GO:0005634">
    <property type="term" value="C:nucleus"/>
    <property type="evidence" value="ECO:0000318"/>
    <property type="project" value="GO_Central"/>
</dbReference>
<dbReference type="PhylomeDB" id="K4AU82"/>
<dbReference type="GO" id="GO:0004525">
    <property type="term" value="F:ribonuclease III activity"/>
    <property type="evidence" value="ECO:0000318"/>
    <property type="project" value="GO_Central"/>
</dbReference>
<dbReference type="PROSITE" id="PS50142">
    <property type="entry name" value="RNASE_3_2"/>
    <property type="match status" value="1"/>
</dbReference>
<feature type="domain" description="RNase III" evidence="2">
    <location>
        <begin position="65"/>
        <end position="170"/>
    </location>
</feature>
<dbReference type="Proteomes" id="UP000004994">
    <property type="component" value="Chromosome 1"/>
</dbReference>
<dbReference type="SUPFAM" id="SSF69065">
    <property type="entry name" value="RNase III domain-like"/>
    <property type="match status" value="1"/>
</dbReference>
<dbReference type="STRING" id="4081.K4AU82"/>
<keyword evidence="1" id="KW-0378">Hydrolase</keyword>